<proteinExistence type="predicted"/>
<accession>A0A8J6ASQ8</accession>
<dbReference type="PANTHER" id="PTHR47915">
    <property type="entry name" value="SI:DKEY-19B23.7"/>
    <property type="match status" value="1"/>
</dbReference>
<evidence type="ECO:0000313" key="2">
    <source>
        <dbReference type="EMBL" id="KAG9391415.1"/>
    </source>
</evidence>
<gene>
    <name evidence="2" type="ORF">J8273_6175</name>
</gene>
<evidence type="ECO:0000313" key="3">
    <source>
        <dbReference type="Proteomes" id="UP000717585"/>
    </source>
</evidence>
<dbReference type="AlphaFoldDB" id="A0A8J6ASQ8"/>
<reference evidence="2" key="1">
    <citation type="submission" date="2021-05" db="EMBL/GenBank/DDBJ databases">
        <title>A free-living protist that lacks canonical eukaryotic 1 DNA replication and segregation systems.</title>
        <authorList>
            <person name="Salas-Leiva D.E."/>
            <person name="Tromer E.C."/>
            <person name="Curtis B.A."/>
            <person name="Jerlstrom-Hultqvist J."/>
            <person name="Kolisko M."/>
            <person name="Yi Z."/>
            <person name="Salas-Leiva J.S."/>
            <person name="Gallot-Lavallee L."/>
            <person name="Kops G.J.P.L."/>
            <person name="Archibald J.M."/>
            <person name="Simpson A.G.B."/>
            <person name="Roger A.J."/>
        </authorList>
    </citation>
    <scope>NUCLEOTIDE SEQUENCE</scope>
    <source>
        <strain evidence="2">BICM</strain>
    </source>
</reference>
<name>A0A8J6ASQ8_9EUKA</name>
<feature type="domain" description="DUF7886" evidence="1">
    <location>
        <begin position="57"/>
        <end position="192"/>
    </location>
</feature>
<organism evidence="2 3">
    <name type="scientific">Carpediemonas membranifera</name>
    <dbReference type="NCBI Taxonomy" id="201153"/>
    <lineage>
        <taxon>Eukaryota</taxon>
        <taxon>Metamonada</taxon>
        <taxon>Carpediemonas-like organisms</taxon>
        <taxon>Carpediemonas</taxon>
    </lineage>
</organism>
<dbReference type="OrthoDB" id="239865at2759"/>
<dbReference type="EMBL" id="JAHDYR010000053">
    <property type="protein sequence ID" value="KAG9391415.1"/>
    <property type="molecule type" value="Genomic_DNA"/>
</dbReference>
<dbReference type="Proteomes" id="UP000717585">
    <property type="component" value="Unassembled WGS sequence"/>
</dbReference>
<sequence>MDRLCQELCQISALRCLKNFDFRLRSSEELVVIAKNIKTPPARRLENIVINPLAPASPCARESIVAPSSQLVFVLAGYSRYKIPGIWLRSSDQDAYALGHAISTTENLNLPSVERWMQYTFPAAAILSELSQHLNGDVNPFIVDFKALGAISQDERSLIVSSLLQYLKDLLASQPEFEASLWDDIVRLTELQASIILVG</sequence>
<comment type="caution">
    <text evidence="2">The sequence shown here is derived from an EMBL/GenBank/DDBJ whole genome shotgun (WGS) entry which is preliminary data.</text>
</comment>
<dbReference type="InterPro" id="IPR057208">
    <property type="entry name" value="DUF7886"/>
</dbReference>
<protein>
    <recommendedName>
        <fullName evidence="1">DUF7886 domain-containing protein</fullName>
    </recommendedName>
</protein>
<dbReference type="Pfam" id="PF25377">
    <property type="entry name" value="DUF7886"/>
    <property type="match status" value="1"/>
</dbReference>
<dbReference type="PANTHER" id="PTHR47915:SF1">
    <property type="entry name" value="SI:DKEY-19B23.7"/>
    <property type="match status" value="1"/>
</dbReference>
<keyword evidence="3" id="KW-1185">Reference proteome</keyword>
<evidence type="ECO:0000259" key="1">
    <source>
        <dbReference type="Pfam" id="PF25377"/>
    </source>
</evidence>